<dbReference type="EMBL" id="LAZR01019756">
    <property type="protein sequence ID" value="KKL91351.1"/>
    <property type="molecule type" value="Genomic_DNA"/>
</dbReference>
<sequence>MSDLQLAKAIQELYYNSQEFTNTEYGTGDKTKALHNRVLYGLSKTFSEELPYIIPSAYYKPQIMVSFDFTHQFTSSAADQTGIQPSRPVSKETFNRAAATLIKYFEYYFNYAGSYNKVGRIGKSVLGDEDAQEESYLLLVNYIINYYLSAIATDSAVNQMGTCTINLNENKNHQNYQKVGLFYNKLYGILSQLFAPMVPVMVWGKGRLYKDWWFPIFDGYITSMEPSENAGFSQLTINCRDTLELARIATEMVNPSIIQIAEIMKQTGINIHSQPFYGIDHLEIFSAMFHGGQMSYDPETSRRILKLEDPAFKRGSSVNFSSIGNFKKASDADASSEEPERVADNFTAIHSDDMSLAVAIRATSHT</sequence>
<comment type="caution">
    <text evidence="1">The sequence shown here is derived from an EMBL/GenBank/DDBJ whole genome shotgun (WGS) entry which is preliminary data.</text>
</comment>
<dbReference type="AlphaFoldDB" id="A0A0F9GLI3"/>
<name>A0A0F9GLI3_9ZZZZ</name>
<feature type="non-terminal residue" evidence="1">
    <location>
        <position position="366"/>
    </location>
</feature>
<organism evidence="1">
    <name type="scientific">marine sediment metagenome</name>
    <dbReference type="NCBI Taxonomy" id="412755"/>
    <lineage>
        <taxon>unclassified sequences</taxon>
        <taxon>metagenomes</taxon>
        <taxon>ecological metagenomes</taxon>
    </lineage>
</organism>
<reference evidence="1" key="1">
    <citation type="journal article" date="2015" name="Nature">
        <title>Complex archaea that bridge the gap between prokaryotes and eukaryotes.</title>
        <authorList>
            <person name="Spang A."/>
            <person name="Saw J.H."/>
            <person name="Jorgensen S.L."/>
            <person name="Zaremba-Niedzwiedzka K."/>
            <person name="Martijn J."/>
            <person name="Lind A.E."/>
            <person name="van Eijk R."/>
            <person name="Schleper C."/>
            <person name="Guy L."/>
            <person name="Ettema T.J."/>
        </authorList>
    </citation>
    <scope>NUCLEOTIDE SEQUENCE</scope>
</reference>
<proteinExistence type="predicted"/>
<gene>
    <name evidence="1" type="ORF">LCGC14_1895580</name>
</gene>
<evidence type="ECO:0000313" key="1">
    <source>
        <dbReference type="EMBL" id="KKL91351.1"/>
    </source>
</evidence>
<protein>
    <submittedName>
        <fullName evidence="1">Uncharacterized protein</fullName>
    </submittedName>
</protein>
<accession>A0A0F9GLI3</accession>